<evidence type="ECO:0000256" key="1">
    <source>
        <dbReference type="ARBA" id="ARBA00023002"/>
    </source>
</evidence>
<dbReference type="AlphaFoldDB" id="A0A7W6FP82"/>
<protein>
    <submittedName>
        <fullName evidence="3">Aryl-alcohol dehydrogenase-like predicted oxidoreductase</fullName>
    </submittedName>
</protein>
<gene>
    <name evidence="3" type="ORF">GGR43_001556</name>
</gene>
<dbReference type="SUPFAM" id="SSF51430">
    <property type="entry name" value="NAD(P)-linked oxidoreductase"/>
    <property type="match status" value="1"/>
</dbReference>
<evidence type="ECO:0000313" key="3">
    <source>
        <dbReference type="EMBL" id="MBB3925841.1"/>
    </source>
</evidence>
<proteinExistence type="predicted"/>
<keyword evidence="1" id="KW-0560">Oxidoreductase</keyword>
<dbReference type="GO" id="GO:0016491">
    <property type="term" value="F:oxidoreductase activity"/>
    <property type="evidence" value="ECO:0007669"/>
    <property type="project" value="UniProtKB-KW"/>
</dbReference>
<dbReference type="PANTHER" id="PTHR43364:SF4">
    <property type="entry name" value="NAD(P)-LINKED OXIDOREDUCTASE SUPERFAMILY PROTEIN"/>
    <property type="match status" value="1"/>
</dbReference>
<dbReference type="PANTHER" id="PTHR43364">
    <property type="entry name" value="NADH-SPECIFIC METHYLGLYOXAL REDUCTASE-RELATED"/>
    <property type="match status" value="1"/>
</dbReference>
<dbReference type="EMBL" id="JACIDT010000004">
    <property type="protein sequence ID" value="MBB3925841.1"/>
    <property type="molecule type" value="Genomic_DNA"/>
</dbReference>
<sequence length="368" mass="39956">MAIMEEQNRMALDSYFTLGRSGLRVSPLCLGTMTFGQSSGWGCDEAASAEMLHAYAEAGGNFIDTADVYAAGESERIIGRALNAAGIREEMVIATKFTFDSGAKGVNAFGNGRKNMMRAIDDSLRRLDTDYVDLYWMHAWDTVTPVEEVVQGFDALIRAGKIRYYGLSDVPAWYAVHAVLYAAQNGLAAPIALQLEYSLLERSIEREHLPAASHFGLGLCSWSPLAGGALSGKYKRGDAGVEGRLTTIAGPSRGVLGKEQSWVVIDALLAAARETGQSPAAVALNWAATQYRSASVIIGATRIDQLRANLAALDFELPEAERDRLHLASRLPLVTPYDFFRPRRTAQTMGGPVRGWEGFTGLRQTPKD</sequence>
<dbReference type="InterPro" id="IPR023210">
    <property type="entry name" value="NADP_OxRdtase_dom"/>
</dbReference>
<accession>A0A7W6FP82</accession>
<dbReference type="CDD" id="cd19080">
    <property type="entry name" value="AKR_AKR9A_9B"/>
    <property type="match status" value="1"/>
</dbReference>
<dbReference type="InterPro" id="IPR036812">
    <property type="entry name" value="NAD(P)_OxRdtase_dom_sf"/>
</dbReference>
<dbReference type="Proteomes" id="UP000571950">
    <property type="component" value="Unassembled WGS sequence"/>
</dbReference>
<dbReference type="Gene3D" id="3.20.20.100">
    <property type="entry name" value="NADP-dependent oxidoreductase domain"/>
    <property type="match status" value="1"/>
</dbReference>
<dbReference type="InterPro" id="IPR050523">
    <property type="entry name" value="AKR_Detox_Biosynth"/>
</dbReference>
<keyword evidence="4" id="KW-1185">Reference proteome</keyword>
<evidence type="ECO:0000259" key="2">
    <source>
        <dbReference type="Pfam" id="PF00248"/>
    </source>
</evidence>
<evidence type="ECO:0000313" key="4">
    <source>
        <dbReference type="Proteomes" id="UP000571950"/>
    </source>
</evidence>
<feature type="domain" description="NADP-dependent oxidoreductase" evidence="2">
    <location>
        <begin position="27"/>
        <end position="325"/>
    </location>
</feature>
<name>A0A7W6FP82_9SPHN</name>
<dbReference type="FunFam" id="3.20.20.100:FF:000004">
    <property type="entry name" value="Oxidoreductase, aldo/keto reductase"/>
    <property type="match status" value="1"/>
</dbReference>
<dbReference type="Pfam" id="PF00248">
    <property type="entry name" value="Aldo_ket_red"/>
    <property type="match status" value="1"/>
</dbReference>
<organism evidence="3 4">
    <name type="scientific">Sphingobium jiangsuense</name>
    <dbReference type="NCBI Taxonomy" id="870476"/>
    <lineage>
        <taxon>Bacteria</taxon>
        <taxon>Pseudomonadati</taxon>
        <taxon>Pseudomonadota</taxon>
        <taxon>Alphaproteobacteria</taxon>
        <taxon>Sphingomonadales</taxon>
        <taxon>Sphingomonadaceae</taxon>
        <taxon>Sphingobium</taxon>
    </lineage>
</organism>
<dbReference type="GO" id="GO:0005829">
    <property type="term" value="C:cytosol"/>
    <property type="evidence" value="ECO:0007669"/>
    <property type="project" value="TreeGrafter"/>
</dbReference>
<reference evidence="3 4" key="1">
    <citation type="submission" date="2020-08" db="EMBL/GenBank/DDBJ databases">
        <title>Genomic Encyclopedia of Type Strains, Phase IV (KMG-IV): sequencing the most valuable type-strain genomes for metagenomic binning, comparative biology and taxonomic classification.</title>
        <authorList>
            <person name="Goeker M."/>
        </authorList>
    </citation>
    <scope>NUCLEOTIDE SEQUENCE [LARGE SCALE GENOMIC DNA]</scope>
    <source>
        <strain evidence="3 4">DSM 26189</strain>
    </source>
</reference>
<comment type="caution">
    <text evidence="3">The sequence shown here is derived from an EMBL/GenBank/DDBJ whole genome shotgun (WGS) entry which is preliminary data.</text>
</comment>